<dbReference type="Gene3D" id="1.20.1090.10">
    <property type="entry name" value="Dehydroquinate synthase-like - alpha domain"/>
    <property type="match status" value="1"/>
</dbReference>
<evidence type="ECO:0000256" key="1">
    <source>
        <dbReference type="ARBA" id="ARBA00007358"/>
    </source>
</evidence>
<evidence type="ECO:0000256" key="2">
    <source>
        <dbReference type="ARBA" id="ARBA00023002"/>
    </source>
</evidence>
<evidence type="ECO:0000259" key="4">
    <source>
        <dbReference type="Pfam" id="PF25137"/>
    </source>
</evidence>
<name>A0ABW7X7K4_9NOCA</name>
<evidence type="ECO:0000313" key="5">
    <source>
        <dbReference type="EMBL" id="MFI2477000.1"/>
    </source>
</evidence>
<sequence>MTVPADEKVRALRNYFPAEEEGAAQRFYFPGGAEEVLFGADTRRDVAALCEKFGYQRPFVFSSRTLNRTTDVVDRITESLGAKLVGRSDRVGEHAPLSNVIAAISEVREADADVLVCIGGGSVMDFGKFVQLGVTEGVRTRDDFRALRVDQEPNLNQRPELRQITIPTTFSLSEWTPAGTPVDDETGKKITLRIPDGVGRALVYDPEVVRHTPVRLALVTAIRGLDHSINTVCSTAPNELCTVLALQAITHFHTAIPLLAHGKADIALPMLQRASWLGGVCQMSVPHGFSHFMVHVLAPWAHIGHSETACVMMLAQARWLREHDDPRLADVAAAMGRPGDSLDEILYDLLREIGMPTSLREIGIDPAEIHGVVPLALAHPYVTLHNLRPITTADDILAVLATVAE</sequence>
<dbReference type="InterPro" id="IPR056798">
    <property type="entry name" value="ADH_Fe_C"/>
</dbReference>
<comment type="similarity">
    <text evidence="1">Belongs to the iron-containing alcohol dehydrogenase family.</text>
</comment>
<dbReference type="InterPro" id="IPR001670">
    <property type="entry name" value="ADH_Fe/GldA"/>
</dbReference>
<dbReference type="EC" id="1.1.1.1" evidence="5"/>
<reference evidence="5 6" key="1">
    <citation type="submission" date="2024-10" db="EMBL/GenBank/DDBJ databases">
        <title>The Natural Products Discovery Center: Release of the First 8490 Sequenced Strains for Exploring Actinobacteria Biosynthetic Diversity.</title>
        <authorList>
            <person name="Kalkreuter E."/>
            <person name="Kautsar S.A."/>
            <person name="Yang D."/>
            <person name="Bader C.D."/>
            <person name="Teijaro C.N."/>
            <person name="Fluegel L."/>
            <person name="Davis C.M."/>
            <person name="Simpson J.R."/>
            <person name="Lauterbach L."/>
            <person name="Steele A.D."/>
            <person name="Gui C."/>
            <person name="Meng S."/>
            <person name="Li G."/>
            <person name="Viehrig K."/>
            <person name="Ye F."/>
            <person name="Su P."/>
            <person name="Kiefer A.F."/>
            <person name="Nichols A."/>
            <person name="Cepeda A.J."/>
            <person name="Yan W."/>
            <person name="Fan B."/>
            <person name="Jiang Y."/>
            <person name="Adhikari A."/>
            <person name="Zheng C.-J."/>
            <person name="Schuster L."/>
            <person name="Cowan T.M."/>
            <person name="Smanski M.J."/>
            <person name="Chevrette M.G."/>
            <person name="De Carvalho L.P.S."/>
            <person name="Shen B."/>
        </authorList>
    </citation>
    <scope>NUCLEOTIDE SEQUENCE [LARGE SCALE GENOMIC DNA]</scope>
    <source>
        <strain evidence="5 6">NPDC019275</strain>
    </source>
</reference>
<dbReference type="PANTHER" id="PTHR11496">
    <property type="entry name" value="ALCOHOL DEHYDROGENASE"/>
    <property type="match status" value="1"/>
</dbReference>
<keyword evidence="2 5" id="KW-0560">Oxidoreductase</keyword>
<accession>A0ABW7X7K4</accession>
<dbReference type="PANTHER" id="PTHR11496:SF102">
    <property type="entry name" value="ALCOHOL DEHYDROGENASE 4"/>
    <property type="match status" value="1"/>
</dbReference>
<feature type="domain" description="Alcohol dehydrogenase iron-type/glycerol dehydrogenase GldA" evidence="3">
    <location>
        <begin position="34"/>
        <end position="206"/>
    </location>
</feature>
<dbReference type="Pfam" id="PF25137">
    <property type="entry name" value="ADH_Fe_C"/>
    <property type="match status" value="1"/>
</dbReference>
<dbReference type="GO" id="GO:0004022">
    <property type="term" value="F:alcohol dehydrogenase (NAD+) activity"/>
    <property type="evidence" value="ECO:0007669"/>
    <property type="project" value="UniProtKB-EC"/>
</dbReference>
<dbReference type="Pfam" id="PF00465">
    <property type="entry name" value="Fe-ADH"/>
    <property type="match status" value="1"/>
</dbReference>
<feature type="domain" description="Fe-containing alcohol dehydrogenase-like C-terminal" evidence="4">
    <location>
        <begin position="220"/>
        <end position="401"/>
    </location>
</feature>
<dbReference type="InterPro" id="IPR039697">
    <property type="entry name" value="Alcohol_dehydrogenase_Fe"/>
</dbReference>
<dbReference type="RefSeq" id="WP_357409860.1">
    <property type="nucleotide sequence ID" value="NZ_JBEYCD010000017.1"/>
</dbReference>
<dbReference type="Gene3D" id="3.40.50.1970">
    <property type="match status" value="1"/>
</dbReference>
<comment type="caution">
    <text evidence="5">The sequence shown here is derived from an EMBL/GenBank/DDBJ whole genome shotgun (WGS) entry which is preliminary data.</text>
</comment>
<organism evidence="5 6">
    <name type="scientific">Nocardia xishanensis</name>
    <dbReference type="NCBI Taxonomy" id="238964"/>
    <lineage>
        <taxon>Bacteria</taxon>
        <taxon>Bacillati</taxon>
        <taxon>Actinomycetota</taxon>
        <taxon>Actinomycetes</taxon>
        <taxon>Mycobacteriales</taxon>
        <taxon>Nocardiaceae</taxon>
        <taxon>Nocardia</taxon>
    </lineage>
</organism>
<dbReference type="EMBL" id="JBIRYO010000020">
    <property type="protein sequence ID" value="MFI2477000.1"/>
    <property type="molecule type" value="Genomic_DNA"/>
</dbReference>
<dbReference type="Proteomes" id="UP001611415">
    <property type="component" value="Unassembled WGS sequence"/>
</dbReference>
<protein>
    <submittedName>
        <fullName evidence="5">Iron-containing alcohol dehydrogenase</fullName>
        <ecNumber evidence="5">1.1.1.1</ecNumber>
    </submittedName>
</protein>
<proteinExistence type="inferred from homology"/>
<gene>
    <name evidence="5" type="ORF">ACH49W_26760</name>
</gene>
<evidence type="ECO:0000259" key="3">
    <source>
        <dbReference type="Pfam" id="PF00465"/>
    </source>
</evidence>
<evidence type="ECO:0000313" key="6">
    <source>
        <dbReference type="Proteomes" id="UP001611415"/>
    </source>
</evidence>
<keyword evidence="6" id="KW-1185">Reference proteome</keyword>
<dbReference type="SUPFAM" id="SSF56796">
    <property type="entry name" value="Dehydroquinate synthase-like"/>
    <property type="match status" value="1"/>
</dbReference>